<keyword evidence="2" id="KW-1133">Transmembrane helix</keyword>
<feature type="compositionally biased region" description="Low complexity" evidence="1">
    <location>
        <begin position="193"/>
        <end position="220"/>
    </location>
</feature>
<feature type="compositionally biased region" description="Pro residues" evidence="1">
    <location>
        <begin position="152"/>
        <end position="175"/>
    </location>
</feature>
<proteinExistence type="predicted"/>
<dbReference type="EMBL" id="CADCWJ010000141">
    <property type="protein sequence ID" value="CAA9547155.1"/>
    <property type="molecule type" value="Genomic_DNA"/>
</dbReference>
<dbReference type="Gene3D" id="1.10.260.40">
    <property type="entry name" value="lambda repressor-like DNA-binding domains"/>
    <property type="match status" value="1"/>
</dbReference>
<dbReference type="InterPro" id="IPR010982">
    <property type="entry name" value="Lambda_DNA-bd_dom_sf"/>
</dbReference>
<dbReference type="InterPro" id="IPR050400">
    <property type="entry name" value="Bact_Cytoskel_RodZ"/>
</dbReference>
<sequence>MAGFGETLHQARAQLGVTLKEAEQATRINRRHLAALEEENFAALPPLIYQRGILRNYAVYLQLDPGKLIAMFEEAHGISEGPGRGGVAAVPPIDMPNHWAPNFAIIGFAVVLSAIVFAWVYSAFVAAPPEFDATPTLAVPTATPFAADLPLPTKPPVTEAPPTAAPTPTPVPPTAADPSTSTRKLGGDNQRGAAADQAVEPAAEQPAPTETAPTEPPVVDQTGMTSISVTALADVYIKITADGVVQQEGMLVAGQSTPQYAGAAFNVFTTWGAQTMFTNACGKQFTMGTEEGEVAYELGYNEDSCPPAT</sequence>
<name>A0A6J4UFJ9_9BACT</name>
<evidence type="ECO:0000256" key="2">
    <source>
        <dbReference type="SAM" id="Phobius"/>
    </source>
</evidence>
<dbReference type="PANTHER" id="PTHR34475">
    <property type="match status" value="1"/>
</dbReference>
<dbReference type="GO" id="GO:0003677">
    <property type="term" value="F:DNA binding"/>
    <property type="evidence" value="ECO:0007669"/>
    <property type="project" value="InterPro"/>
</dbReference>
<evidence type="ECO:0000313" key="3">
    <source>
        <dbReference type="EMBL" id="CAA9547155.1"/>
    </source>
</evidence>
<dbReference type="AlphaFoldDB" id="A0A6J4UFJ9"/>
<keyword evidence="2" id="KW-0472">Membrane</keyword>
<organism evidence="3">
    <name type="scientific">uncultured Thermomicrobiales bacterium</name>
    <dbReference type="NCBI Taxonomy" id="1645740"/>
    <lineage>
        <taxon>Bacteria</taxon>
        <taxon>Pseudomonadati</taxon>
        <taxon>Thermomicrobiota</taxon>
        <taxon>Thermomicrobia</taxon>
        <taxon>Thermomicrobiales</taxon>
        <taxon>environmental samples</taxon>
    </lineage>
</organism>
<feature type="transmembrane region" description="Helical" evidence="2">
    <location>
        <begin position="103"/>
        <end position="124"/>
    </location>
</feature>
<evidence type="ECO:0000256" key="1">
    <source>
        <dbReference type="SAM" id="MobiDB-lite"/>
    </source>
</evidence>
<dbReference type="PANTHER" id="PTHR34475:SF1">
    <property type="entry name" value="CYTOSKELETON PROTEIN RODZ"/>
    <property type="match status" value="1"/>
</dbReference>
<evidence type="ECO:0008006" key="4">
    <source>
        <dbReference type="Google" id="ProtNLM"/>
    </source>
</evidence>
<keyword evidence="2" id="KW-0812">Transmembrane</keyword>
<accession>A0A6J4UFJ9</accession>
<protein>
    <recommendedName>
        <fullName evidence="4">HTH cro/C1-type domain-containing protein</fullName>
    </recommendedName>
</protein>
<dbReference type="Pfam" id="PF13413">
    <property type="entry name" value="HTH_25"/>
    <property type="match status" value="1"/>
</dbReference>
<feature type="region of interest" description="Disordered" evidence="1">
    <location>
        <begin position="149"/>
        <end position="221"/>
    </location>
</feature>
<gene>
    <name evidence="3" type="ORF">AVDCRST_MAG87-570</name>
</gene>
<reference evidence="3" key="1">
    <citation type="submission" date="2020-02" db="EMBL/GenBank/DDBJ databases">
        <authorList>
            <person name="Meier V. D."/>
        </authorList>
    </citation>
    <scope>NUCLEOTIDE SEQUENCE</scope>
    <source>
        <strain evidence="3">AVDCRST_MAG87</strain>
    </source>
</reference>